<evidence type="ECO:0000313" key="2">
    <source>
        <dbReference type="EMBL" id="CAH2042491.1"/>
    </source>
</evidence>
<proteinExistence type="predicted"/>
<feature type="non-terminal residue" evidence="2">
    <location>
        <position position="74"/>
    </location>
</feature>
<organism evidence="2 3">
    <name type="scientific">Iphiclides podalirius</name>
    <name type="common">scarce swallowtail</name>
    <dbReference type="NCBI Taxonomy" id="110791"/>
    <lineage>
        <taxon>Eukaryota</taxon>
        <taxon>Metazoa</taxon>
        <taxon>Ecdysozoa</taxon>
        <taxon>Arthropoda</taxon>
        <taxon>Hexapoda</taxon>
        <taxon>Insecta</taxon>
        <taxon>Pterygota</taxon>
        <taxon>Neoptera</taxon>
        <taxon>Endopterygota</taxon>
        <taxon>Lepidoptera</taxon>
        <taxon>Glossata</taxon>
        <taxon>Ditrysia</taxon>
        <taxon>Papilionoidea</taxon>
        <taxon>Papilionidae</taxon>
        <taxon>Papilioninae</taxon>
        <taxon>Iphiclides</taxon>
    </lineage>
</organism>
<sequence length="74" mass="8188">MTSQGRRWPLGRGGLRHVRGPHSAAPRMRDRGAPAAHARPLHAPLASPVPPLARQSAAGRRQHRASVPRRERRE</sequence>
<protein>
    <submittedName>
        <fullName evidence="2">Uncharacterized protein</fullName>
    </submittedName>
</protein>
<feature type="region of interest" description="Disordered" evidence="1">
    <location>
        <begin position="1"/>
        <end position="74"/>
    </location>
</feature>
<gene>
    <name evidence="2" type="ORF">IPOD504_LOCUS3863</name>
</gene>
<reference evidence="2" key="1">
    <citation type="submission" date="2022-03" db="EMBL/GenBank/DDBJ databases">
        <authorList>
            <person name="Martin H S."/>
        </authorList>
    </citation>
    <scope>NUCLEOTIDE SEQUENCE</scope>
</reference>
<dbReference type="Proteomes" id="UP000837857">
    <property type="component" value="Chromosome 14"/>
</dbReference>
<name>A0ABN8I0P2_9NEOP</name>
<dbReference type="EMBL" id="OW152826">
    <property type="protein sequence ID" value="CAH2042491.1"/>
    <property type="molecule type" value="Genomic_DNA"/>
</dbReference>
<feature type="compositionally biased region" description="Low complexity" evidence="1">
    <location>
        <begin position="1"/>
        <end position="10"/>
    </location>
</feature>
<accession>A0ABN8I0P2</accession>
<evidence type="ECO:0000256" key="1">
    <source>
        <dbReference type="SAM" id="MobiDB-lite"/>
    </source>
</evidence>
<keyword evidence="3" id="KW-1185">Reference proteome</keyword>
<evidence type="ECO:0000313" key="3">
    <source>
        <dbReference type="Proteomes" id="UP000837857"/>
    </source>
</evidence>
<feature type="compositionally biased region" description="Low complexity" evidence="1">
    <location>
        <begin position="33"/>
        <end position="46"/>
    </location>
</feature>